<keyword evidence="5 8" id="KW-1133">Transmembrane helix</keyword>
<evidence type="ECO:0000256" key="8">
    <source>
        <dbReference type="SAM" id="Phobius"/>
    </source>
</evidence>
<feature type="transmembrane region" description="Helical" evidence="8">
    <location>
        <begin position="207"/>
        <end position="225"/>
    </location>
</feature>
<feature type="compositionally biased region" description="Polar residues" evidence="7">
    <location>
        <begin position="27"/>
        <end position="45"/>
    </location>
</feature>
<feature type="transmembrane region" description="Helical" evidence="8">
    <location>
        <begin position="141"/>
        <end position="164"/>
    </location>
</feature>
<dbReference type="InterPro" id="IPR020846">
    <property type="entry name" value="MFS_dom"/>
</dbReference>
<feature type="transmembrane region" description="Helical" evidence="8">
    <location>
        <begin position="441"/>
        <end position="460"/>
    </location>
</feature>
<dbReference type="EMBL" id="LNZH02000165">
    <property type="protein sequence ID" value="OCB89093.1"/>
    <property type="molecule type" value="Genomic_DNA"/>
</dbReference>
<comment type="subcellular location">
    <subcellularLocation>
        <location evidence="1">Endomembrane system</location>
        <topology evidence="1">Multi-pass membrane protein</topology>
    </subcellularLocation>
</comment>
<dbReference type="InterPro" id="IPR011701">
    <property type="entry name" value="MFS"/>
</dbReference>
<dbReference type="OrthoDB" id="413079at2759"/>
<evidence type="ECO:0000313" key="11">
    <source>
        <dbReference type="Proteomes" id="UP000757232"/>
    </source>
</evidence>
<evidence type="ECO:0000256" key="7">
    <source>
        <dbReference type="SAM" id="MobiDB-lite"/>
    </source>
</evidence>
<dbReference type="GO" id="GO:0012505">
    <property type="term" value="C:endomembrane system"/>
    <property type="evidence" value="ECO:0007669"/>
    <property type="project" value="UniProtKB-SubCell"/>
</dbReference>
<organism evidence="10 11">
    <name type="scientific">Sanghuangporus baumii</name>
    <name type="common">Phellinus baumii</name>
    <dbReference type="NCBI Taxonomy" id="108892"/>
    <lineage>
        <taxon>Eukaryota</taxon>
        <taxon>Fungi</taxon>
        <taxon>Dikarya</taxon>
        <taxon>Basidiomycota</taxon>
        <taxon>Agaricomycotina</taxon>
        <taxon>Agaricomycetes</taxon>
        <taxon>Hymenochaetales</taxon>
        <taxon>Hymenochaetaceae</taxon>
        <taxon>Sanghuangporus</taxon>
    </lineage>
</organism>
<evidence type="ECO:0000256" key="2">
    <source>
        <dbReference type="ARBA" id="ARBA00008335"/>
    </source>
</evidence>
<feature type="transmembrane region" description="Helical" evidence="8">
    <location>
        <begin position="290"/>
        <end position="314"/>
    </location>
</feature>
<feature type="transmembrane region" description="Helical" evidence="8">
    <location>
        <begin position="170"/>
        <end position="195"/>
    </location>
</feature>
<sequence length="468" mass="50331">MGGKFVSFAEVDVERMGKKKVEEPTVSVESAVNTPVTSGFTTPAGASTPKDEPESFELTIIPTGNYTTAPPAALPDNPKKQRRVELTSFCALLWCIFMEGWNDAEDAFSQIGYTTVSMIFVLNCIGFVFGATANIKLVQKLGFGASMVIGAVSQLIAYCIQAPAPPFPVFAMALLFSGFGIALQNAGAIVFVINLRNSSPKMGVLQACYGLGALTSPLVATKFSAMPHWSYHYLVSLGGAFVNVIVLCLVFRFEHMDAILRKSGQVVHDNRNSPSGNLYSQVFRLKVVHLLAFFALTYVGTEVTIGGWIVTFVIQQRGGGTSSGYLSSGFFAGLAVGRLVLLWFNKLIGERRVVFLYTGCCIVLEITIWFVPSLIQNAIAVAFVGFLLGPIYPIITNVAGRLVPHWLLNGAVGWIGGFGQMGSALLPFITGVISSKYGVSSLQPLIVAALSLMLLLWAAVPPDVRRSE</sequence>
<feature type="transmembrane region" description="Helical" evidence="8">
    <location>
        <begin position="407"/>
        <end position="429"/>
    </location>
</feature>
<dbReference type="PANTHER" id="PTHR23514">
    <property type="entry name" value="BYPASS OF STOP CODON PROTEIN 6"/>
    <property type="match status" value="1"/>
</dbReference>
<evidence type="ECO:0000259" key="9">
    <source>
        <dbReference type="PROSITE" id="PS50850"/>
    </source>
</evidence>
<evidence type="ECO:0000256" key="4">
    <source>
        <dbReference type="ARBA" id="ARBA00022692"/>
    </source>
</evidence>
<proteinExistence type="inferred from homology"/>
<feature type="transmembrane region" description="Helical" evidence="8">
    <location>
        <begin position="326"/>
        <end position="344"/>
    </location>
</feature>
<feature type="domain" description="Major facilitator superfamily (MFS) profile" evidence="9">
    <location>
        <begin position="288"/>
        <end position="468"/>
    </location>
</feature>
<name>A0A9Q5HZW8_SANBA</name>
<gene>
    <name evidence="10" type="ORF">A7U60_g3777</name>
</gene>
<dbReference type="SUPFAM" id="SSF103473">
    <property type="entry name" value="MFS general substrate transporter"/>
    <property type="match status" value="1"/>
</dbReference>
<keyword evidence="4 8" id="KW-0812">Transmembrane</keyword>
<dbReference type="Pfam" id="PF07690">
    <property type="entry name" value="MFS_1"/>
    <property type="match status" value="1"/>
</dbReference>
<dbReference type="InterPro" id="IPR036259">
    <property type="entry name" value="MFS_trans_sf"/>
</dbReference>
<dbReference type="FunFam" id="1.20.1250.20:FF:000286">
    <property type="entry name" value="MFS efflux transporter"/>
    <property type="match status" value="1"/>
</dbReference>
<evidence type="ECO:0000256" key="5">
    <source>
        <dbReference type="ARBA" id="ARBA00022989"/>
    </source>
</evidence>
<dbReference type="PANTHER" id="PTHR23514:SF3">
    <property type="entry name" value="BYPASS OF STOP CODON PROTEIN 6"/>
    <property type="match status" value="1"/>
</dbReference>
<dbReference type="Proteomes" id="UP000757232">
    <property type="component" value="Unassembled WGS sequence"/>
</dbReference>
<reference evidence="10" key="1">
    <citation type="submission" date="2016-06" db="EMBL/GenBank/DDBJ databases">
        <title>Draft Genome sequence of the fungus Inonotus baumii.</title>
        <authorList>
            <person name="Zhu H."/>
            <person name="Lin W."/>
        </authorList>
    </citation>
    <scope>NUCLEOTIDE SEQUENCE</scope>
    <source>
        <strain evidence="10">821</strain>
    </source>
</reference>
<evidence type="ECO:0000256" key="6">
    <source>
        <dbReference type="ARBA" id="ARBA00023136"/>
    </source>
</evidence>
<dbReference type="GO" id="GO:0016020">
    <property type="term" value="C:membrane"/>
    <property type="evidence" value="ECO:0007669"/>
    <property type="project" value="TreeGrafter"/>
</dbReference>
<dbReference type="AlphaFoldDB" id="A0A9Q5HZW8"/>
<evidence type="ECO:0000256" key="1">
    <source>
        <dbReference type="ARBA" id="ARBA00004127"/>
    </source>
</evidence>
<keyword evidence="6 8" id="KW-0472">Membrane</keyword>
<feature type="transmembrane region" description="Helical" evidence="8">
    <location>
        <begin position="107"/>
        <end position="129"/>
    </location>
</feature>
<evidence type="ECO:0000313" key="10">
    <source>
        <dbReference type="EMBL" id="OCB89093.1"/>
    </source>
</evidence>
<accession>A0A9Q5HZW8</accession>
<comment type="caution">
    <text evidence="10">The sequence shown here is derived from an EMBL/GenBank/DDBJ whole genome shotgun (WGS) entry which is preliminary data.</text>
</comment>
<evidence type="ECO:0000256" key="3">
    <source>
        <dbReference type="ARBA" id="ARBA00022448"/>
    </source>
</evidence>
<dbReference type="PROSITE" id="PS50850">
    <property type="entry name" value="MFS"/>
    <property type="match status" value="1"/>
</dbReference>
<feature type="region of interest" description="Disordered" evidence="7">
    <location>
        <begin position="19"/>
        <end position="52"/>
    </location>
</feature>
<protein>
    <submittedName>
        <fullName evidence="10">MFS general substrate transporter</fullName>
    </submittedName>
</protein>
<feature type="transmembrane region" description="Helical" evidence="8">
    <location>
        <begin position="353"/>
        <end position="371"/>
    </location>
</feature>
<feature type="transmembrane region" description="Helical" evidence="8">
    <location>
        <begin position="231"/>
        <end position="253"/>
    </location>
</feature>
<feature type="transmembrane region" description="Helical" evidence="8">
    <location>
        <begin position="377"/>
        <end position="395"/>
    </location>
</feature>
<dbReference type="InterPro" id="IPR051788">
    <property type="entry name" value="MFS_Transporter"/>
</dbReference>
<dbReference type="GO" id="GO:0022857">
    <property type="term" value="F:transmembrane transporter activity"/>
    <property type="evidence" value="ECO:0007669"/>
    <property type="project" value="InterPro"/>
</dbReference>
<dbReference type="Gene3D" id="1.20.1250.20">
    <property type="entry name" value="MFS general substrate transporter like domains"/>
    <property type="match status" value="2"/>
</dbReference>
<keyword evidence="11" id="KW-1185">Reference proteome</keyword>
<keyword evidence="3" id="KW-0813">Transport</keyword>
<comment type="similarity">
    <text evidence="2">Belongs to the major facilitator superfamily.</text>
</comment>